<sequence>MLNVRSVSIKNYRAIEDLEFSPNSINVFVGPNNCGKSSILEAIALNLSLNNNFNDYIGKNIWHYLLSSKKYDPQYILFDEAEKTLIECDDHTMTIEIVESGFPEGILDKRF</sequence>
<dbReference type="EMBL" id="LT158599">
    <property type="protein sequence ID" value="CVK33951.1"/>
    <property type="molecule type" value="Genomic_DNA"/>
</dbReference>
<accession>A0A0X3BPJ2</accession>
<reference evidence="2 3" key="1">
    <citation type="submission" date="2016-01" db="EMBL/GenBank/DDBJ databases">
        <authorList>
            <person name="Manzoor S."/>
        </authorList>
    </citation>
    <scope>NUCLEOTIDE SEQUENCE [LARGE SCALE GENOMIC DNA]</scope>
    <source>
        <strain evidence="2">Methanoculleus sp MAB1</strain>
    </source>
</reference>
<gene>
    <name evidence="2" type="ORF">MMAB1_2738</name>
</gene>
<evidence type="ECO:0000313" key="3">
    <source>
        <dbReference type="Proteomes" id="UP000069850"/>
    </source>
</evidence>
<dbReference type="SUPFAM" id="SSF52540">
    <property type="entry name" value="P-loop containing nucleoside triphosphate hydrolases"/>
    <property type="match status" value="1"/>
</dbReference>
<dbReference type="AlphaFoldDB" id="A0A0X3BPJ2"/>
<dbReference type="InterPro" id="IPR051396">
    <property type="entry name" value="Bact_Antivir_Def_Nuclease"/>
</dbReference>
<dbReference type="PANTHER" id="PTHR43581:SF2">
    <property type="entry name" value="EXCINUCLEASE ATPASE SUBUNIT"/>
    <property type="match status" value="1"/>
</dbReference>
<evidence type="ECO:0000259" key="1">
    <source>
        <dbReference type="Pfam" id="PF13175"/>
    </source>
</evidence>
<evidence type="ECO:0000313" key="2">
    <source>
        <dbReference type="EMBL" id="CVK33951.1"/>
    </source>
</evidence>
<feature type="domain" description="Endonuclease GajA/Old nuclease/RecF-like AAA" evidence="1">
    <location>
        <begin position="4"/>
        <end position="74"/>
    </location>
</feature>
<name>A0A0X3BPJ2_9EURY</name>
<organism evidence="2 3">
    <name type="scientific">Methanoculleus bourgensis</name>
    <dbReference type="NCBI Taxonomy" id="83986"/>
    <lineage>
        <taxon>Archaea</taxon>
        <taxon>Methanobacteriati</taxon>
        <taxon>Methanobacteriota</taxon>
        <taxon>Stenosarchaea group</taxon>
        <taxon>Methanomicrobia</taxon>
        <taxon>Methanomicrobiales</taxon>
        <taxon>Methanomicrobiaceae</taxon>
        <taxon>Methanoculleus</taxon>
    </lineage>
</organism>
<dbReference type="InterPro" id="IPR027417">
    <property type="entry name" value="P-loop_NTPase"/>
</dbReference>
<dbReference type="KEGG" id="mema:MMAB1_2738"/>
<dbReference type="InterPro" id="IPR041685">
    <property type="entry name" value="AAA_GajA/Old/RecF-like"/>
</dbReference>
<dbReference type="Gene3D" id="3.40.50.300">
    <property type="entry name" value="P-loop containing nucleotide triphosphate hydrolases"/>
    <property type="match status" value="1"/>
</dbReference>
<protein>
    <recommendedName>
        <fullName evidence="1">Endonuclease GajA/Old nuclease/RecF-like AAA domain-containing protein</fullName>
    </recommendedName>
</protein>
<dbReference type="PANTHER" id="PTHR43581">
    <property type="entry name" value="ATP/GTP PHOSPHATASE"/>
    <property type="match status" value="1"/>
</dbReference>
<dbReference type="Proteomes" id="UP000069850">
    <property type="component" value="Chromosome 1"/>
</dbReference>
<dbReference type="Pfam" id="PF13175">
    <property type="entry name" value="AAA_15"/>
    <property type="match status" value="1"/>
</dbReference>
<proteinExistence type="predicted"/>